<dbReference type="GO" id="GO:0005737">
    <property type="term" value="C:cytoplasm"/>
    <property type="evidence" value="ECO:0007669"/>
    <property type="project" value="TreeGrafter"/>
</dbReference>
<accession>A0AAE0MCH2</accession>
<name>A0AAE0MCH2_9PEZI</name>
<dbReference type="EMBL" id="JAUEPO010000003">
    <property type="protein sequence ID" value="KAK3327125.1"/>
    <property type="molecule type" value="Genomic_DNA"/>
</dbReference>
<dbReference type="GO" id="GO:0045454">
    <property type="term" value="P:cell redox homeostasis"/>
    <property type="evidence" value="ECO:0007669"/>
    <property type="project" value="TreeGrafter"/>
</dbReference>
<reference evidence="8" key="2">
    <citation type="submission" date="2023-06" db="EMBL/GenBank/DDBJ databases">
        <authorList>
            <consortium name="Lawrence Berkeley National Laboratory"/>
            <person name="Haridas S."/>
            <person name="Hensen N."/>
            <person name="Bonometti L."/>
            <person name="Westerberg I."/>
            <person name="Brannstrom I.O."/>
            <person name="Guillou S."/>
            <person name="Cros-Aarteil S."/>
            <person name="Calhoun S."/>
            <person name="Kuo A."/>
            <person name="Mondo S."/>
            <person name="Pangilinan J."/>
            <person name="Riley R."/>
            <person name="Labutti K."/>
            <person name="Andreopoulos B."/>
            <person name="Lipzen A."/>
            <person name="Chen C."/>
            <person name="Yanf M."/>
            <person name="Daum C."/>
            <person name="Ng V."/>
            <person name="Clum A."/>
            <person name="Steindorff A."/>
            <person name="Ohm R."/>
            <person name="Martin F."/>
            <person name="Silar P."/>
            <person name="Natvig D."/>
            <person name="Lalanne C."/>
            <person name="Gautier V."/>
            <person name="Ament-Velasquez S.L."/>
            <person name="Kruys A."/>
            <person name="Hutchinson M.I."/>
            <person name="Powell A.J."/>
            <person name="Barry K."/>
            <person name="Miller A.N."/>
            <person name="Grigoriev I.V."/>
            <person name="Debuchy R."/>
            <person name="Gladieux P."/>
            <person name="Thoren M.H."/>
            <person name="Johannesson H."/>
        </authorList>
    </citation>
    <scope>NUCLEOTIDE SEQUENCE</scope>
    <source>
        <strain evidence="8">SMH4131-1</strain>
    </source>
</reference>
<evidence type="ECO:0000256" key="5">
    <source>
        <dbReference type="ARBA" id="ARBA00023284"/>
    </source>
</evidence>
<dbReference type="CDD" id="cd03017">
    <property type="entry name" value="PRX_BCP"/>
    <property type="match status" value="1"/>
</dbReference>
<keyword evidence="1" id="KW-0575">Peroxidase</keyword>
<gene>
    <name evidence="8" type="ORF">B0T19DRAFT_420847</name>
</gene>
<evidence type="ECO:0000256" key="6">
    <source>
        <dbReference type="SAM" id="MobiDB-lite"/>
    </source>
</evidence>
<dbReference type="InterPro" id="IPR036249">
    <property type="entry name" value="Thioredoxin-like_sf"/>
</dbReference>
<reference evidence="8" key="1">
    <citation type="journal article" date="2023" name="Mol. Phylogenet. Evol.">
        <title>Genome-scale phylogeny and comparative genomics of the fungal order Sordariales.</title>
        <authorList>
            <person name="Hensen N."/>
            <person name="Bonometti L."/>
            <person name="Westerberg I."/>
            <person name="Brannstrom I.O."/>
            <person name="Guillou S."/>
            <person name="Cros-Aarteil S."/>
            <person name="Calhoun S."/>
            <person name="Haridas S."/>
            <person name="Kuo A."/>
            <person name="Mondo S."/>
            <person name="Pangilinan J."/>
            <person name="Riley R."/>
            <person name="LaButti K."/>
            <person name="Andreopoulos B."/>
            <person name="Lipzen A."/>
            <person name="Chen C."/>
            <person name="Yan M."/>
            <person name="Daum C."/>
            <person name="Ng V."/>
            <person name="Clum A."/>
            <person name="Steindorff A."/>
            <person name="Ohm R.A."/>
            <person name="Martin F."/>
            <person name="Silar P."/>
            <person name="Natvig D.O."/>
            <person name="Lalanne C."/>
            <person name="Gautier V."/>
            <person name="Ament-Velasquez S.L."/>
            <person name="Kruys A."/>
            <person name="Hutchinson M.I."/>
            <person name="Powell A.J."/>
            <person name="Barry K."/>
            <person name="Miller A.N."/>
            <person name="Grigoriev I.V."/>
            <person name="Debuchy R."/>
            <person name="Gladieux P."/>
            <person name="Hiltunen Thoren M."/>
            <person name="Johannesson H."/>
        </authorList>
    </citation>
    <scope>NUCLEOTIDE SEQUENCE</scope>
    <source>
        <strain evidence="8">SMH4131-1</strain>
    </source>
</reference>
<dbReference type="GO" id="GO:0034599">
    <property type="term" value="P:cellular response to oxidative stress"/>
    <property type="evidence" value="ECO:0007669"/>
    <property type="project" value="TreeGrafter"/>
</dbReference>
<dbReference type="Proteomes" id="UP001286456">
    <property type="component" value="Unassembled WGS sequence"/>
</dbReference>
<evidence type="ECO:0000256" key="2">
    <source>
        <dbReference type="ARBA" id="ARBA00022862"/>
    </source>
</evidence>
<dbReference type="PANTHER" id="PTHR42801">
    <property type="entry name" value="THIOREDOXIN-DEPENDENT PEROXIDE REDUCTASE"/>
    <property type="match status" value="1"/>
</dbReference>
<dbReference type="AlphaFoldDB" id="A0AAE0MCH2"/>
<dbReference type="InterPro" id="IPR000866">
    <property type="entry name" value="AhpC/TSA"/>
</dbReference>
<feature type="domain" description="Alkyl hydroperoxide reductase subunit C/ Thiol specific antioxidant" evidence="7">
    <location>
        <begin position="37"/>
        <end position="116"/>
    </location>
</feature>
<keyword evidence="4" id="KW-1015">Disulfide bond</keyword>
<protein>
    <submittedName>
        <fullName evidence="8">Thioredoxin-like protein</fullName>
    </submittedName>
</protein>
<dbReference type="SUPFAM" id="SSF52833">
    <property type="entry name" value="Thioredoxin-like"/>
    <property type="match status" value="1"/>
</dbReference>
<proteinExistence type="predicted"/>
<dbReference type="PANTHER" id="PTHR42801:SF23">
    <property type="entry name" value="PEROXIREDOXIN DOT5"/>
    <property type="match status" value="1"/>
</dbReference>
<dbReference type="Pfam" id="PF00578">
    <property type="entry name" value="AhpC-TSA"/>
    <property type="match status" value="1"/>
</dbReference>
<feature type="region of interest" description="Disordered" evidence="6">
    <location>
        <begin position="150"/>
        <end position="218"/>
    </location>
</feature>
<sequence>MIYITYTYTYPPNHPHTNTDTPSYIPSPLTKFKNKGTKQACLFRDAYASLTASGLAIYGLSTDSPRANTTFKDKQKLPYPLLCDPSATLIAAIGLKKSPKGTTRGVFVVDKAGKVLAAEAGGPDGTLAVAKKVVAELVSGDAAAVDAEVEEAEAKDGEETVPVVEEGKVGEKAEEGAAAEGEKKEEEGKGKVAEEKGEEINGEAGKDGEEKEAEKKDE</sequence>
<dbReference type="Gene3D" id="3.40.30.10">
    <property type="entry name" value="Glutaredoxin"/>
    <property type="match status" value="1"/>
</dbReference>
<evidence type="ECO:0000313" key="9">
    <source>
        <dbReference type="Proteomes" id="UP001286456"/>
    </source>
</evidence>
<evidence type="ECO:0000259" key="7">
    <source>
        <dbReference type="Pfam" id="PF00578"/>
    </source>
</evidence>
<keyword evidence="2" id="KW-0049">Antioxidant</keyword>
<organism evidence="8 9">
    <name type="scientific">Cercophora scortea</name>
    <dbReference type="NCBI Taxonomy" id="314031"/>
    <lineage>
        <taxon>Eukaryota</taxon>
        <taxon>Fungi</taxon>
        <taxon>Dikarya</taxon>
        <taxon>Ascomycota</taxon>
        <taxon>Pezizomycotina</taxon>
        <taxon>Sordariomycetes</taxon>
        <taxon>Sordariomycetidae</taxon>
        <taxon>Sordariales</taxon>
        <taxon>Lasiosphaeriaceae</taxon>
        <taxon>Cercophora</taxon>
    </lineage>
</organism>
<evidence type="ECO:0000256" key="3">
    <source>
        <dbReference type="ARBA" id="ARBA00023002"/>
    </source>
</evidence>
<evidence type="ECO:0000256" key="1">
    <source>
        <dbReference type="ARBA" id="ARBA00022559"/>
    </source>
</evidence>
<comment type="caution">
    <text evidence="8">The sequence shown here is derived from an EMBL/GenBank/DDBJ whole genome shotgun (WGS) entry which is preliminary data.</text>
</comment>
<evidence type="ECO:0000256" key="4">
    <source>
        <dbReference type="ARBA" id="ARBA00023157"/>
    </source>
</evidence>
<keyword evidence="9" id="KW-1185">Reference proteome</keyword>
<dbReference type="GO" id="GO:0008379">
    <property type="term" value="F:thioredoxin peroxidase activity"/>
    <property type="evidence" value="ECO:0007669"/>
    <property type="project" value="TreeGrafter"/>
</dbReference>
<evidence type="ECO:0000313" key="8">
    <source>
        <dbReference type="EMBL" id="KAK3327125.1"/>
    </source>
</evidence>
<keyword evidence="5" id="KW-0676">Redox-active center</keyword>
<dbReference type="InterPro" id="IPR050924">
    <property type="entry name" value="Peroxiredoxin_BCP/PrxQ"/>
</dbReference>
<keyword evidence="3" id="KW-0560">Oxidoreductase</keyword>
<feature type="compositionally biased region" description="Basic and acidic residues" evidence="6">
    <location>
        <begin position="165"/>
        <end position="218"/>
    </location>
</feature>